<dbReference type="AlphaFoldDB" id="A0AAD1RSD2"/>
<name>A0AAD1RSD2_PELCU</name>
<evidence type="ECO:0000313" key="1">
    <source>
        <dbReference type="EMBL" id="CAH2277377.1"/>
    </source>
</evidence>
<proteinExistence type="predicted"/>
<gene>
    <name evidence="1" type="ORF">PECUL_23A053394</name>
</gene>
<protein>
    <submittedName>
        <fullName evidence="1">Uncharacterized protein</fullName>
    </submittedName>
</protein>
<dbReference type="Proteomes" id="UP001295444">
    <property type="component" value="Chromosome 03"/>
</dbReference>
<evidence type="ECO:0000313" key="2">
    <source>
        <dbReference type="Proteomes" id="UP001295444"/>
    </source>
</evidence>
<dbReference type="EMBL" id="OW240914">
    <property type="protein sequence ID" value="CAH2277377.1"/>
    <property type="molecule type" value="Genomic_DNA"/>
</dbReference>
<organism evidence="1 2">
    <name type="scientific">Pelobates cultripes</name>
    <name type="common">Western spadefoot toad</name>
    <dbReference type="NCBI Taxonomy" id="61616"/>
    <lineage>
        <taxon>Eukaryota</taxon>
        <taxon>Metazoa</taxon>
        <taxon>Chordata</taxon>
        <taxon>Craniata</taxon>
        <taxon>Vertebrata</taxon>
        <taxon>Euteleostomi</taxon>
        <taxon>Amphibia</taxon>
        <taxon>Batrachia</taxon>
        <taxon>Anura</taxon>
        <taxon>Pelobatoidea</taxon>
        <taxon>Pelobatidae</taxon>
        <taxon>Pelobates</taxon>
    </lineage>
</organism>
<accession>A0AAD1RSD2</accession>
<sequence>MGEVADHPARRSLGLQQTTPDYLAPLNAGADTKWRIMTALRGVGDDGGQLHKPKWTACPTLHLRARAPQLLTKHEAVYSYALIQSSSSTNLCQHLPATWHLLISGPPACQKPVGSADGDQGTGVFQVNLTPAGTPNFVVST</sequence>
<keyword evidence="2" id="KW-1185">Reference proteome</keyword>
<reference evidence="1" key="1">
    <citation type="submission" date="2022-03" db="EMBL/GenBank/DDBJ databases">
        <authorList>
            <person name="Alioto T."/>
            <person name="Alioto T."/>
            <person name="Gomez Garrido J."/>
        </authorList>
    </citation>
    <scope>NUCLEOTIDE SEQUENCE</scope>
</reference>